<feature type="compositionally biased region" description="Basic residues" evidence="1">
    <location>
        <begin position="125"/>
        <end position="137"/>
    </location>
</feature>
<dbReference type="GO" id="GO:0033167">
    <property type="term" value="C:ARC complex"/>
    <property type="evidence" value="ECO:0007669"/>
    <property type="project" value="InterPro"/>
</dbReference>
<evidence type="ECO:0000256" key="1">
    <source>
        <dbReference type="SAM" id="MobiDB-lite"/>
    </source>
</evidence>
<evidence type="ECO:0000313" key="3">
    <source>
        <dbReference type="Proteomes" id="UP000275772"/>
    </source>
</evidence>
<dbReference type="InterPro" id="IPR018606">
    <property type="entry name" value="Arb1"/>
</dbReference>
<name>A0A383UI91_BLUHO</name>
<feature type="compositionally biased region" description="Basic and acidic residues" evidence="1">
    <location>
        <begin position="37"/>
        <end position="47"/>
    </location>
</feature>
<reference evidence="2 3" key="1">
    <citation type="submission" date="2017-11" db="EMBL/GenBank/DDBJ databases">
        <authorList>
            <person name="Kracher B."/>
        </authorList>
    </citation>
    <scope>NUCLEOTIDE SEQUENCE [LARGE SCALE GENOMIC DNA]</scope>
    <source>
        <strain evidence="2 3">RACE1</strain>
    </source>
</reference>
<dbReference type="AlphaFoldDB" id="A0A383UI91"/>
<organism evidence="2 3">
    <name type="scientific">Blumeria hordei</name>
    <name type="common">Barley powdery mildew</name>
    <name type="synonym">Blumeria graminis f. sp. hordei</name>
    <dbReference type="NCBI Taxonomy" id="2867405"/>
    <lineage>
        <taxon>Eukaryota</taxon>
        <taxon>Fungi</taxon>
        <taxon>Dikarya</taxon>
        <taxon>Ascomycota</taxon>
        <taxon>Pezizomycotina</taxon>
        <taxon>Leotiomycetes</taxon>
        <taxon>Erysiphales</taxon>
        <taxon>Erysiphaceae</taxon>
        <taxon>Blumeria</taxon>
    </lineage>
</organism>
<dbReference type="Proteomes" id="UP000275772">
    <property type="component" value="Unassembled WGS sequence"/>
</dbReference>
<dbReference type="EMBL" id="UNSH01000001">
    <property type="protein sequence ID" value="SZE99474.1"/>
    <property type="molecule type" value="Genomic_DNA"/>
</dbReference>
<dbReference type="VEuPathDB" id="FungiDB:BLGHR1_10225"/>
<accession>A0A383UI91</accession>
<evidence type="ECO:0000313" key="2">
    <source>
        <dbReference type="EMBL" id="SZE99474.1"/>
    </source>
</evidence>
<dbReference type="GO" id="GO:0031047">
    <property type="term" value="P:regulatory ncRNA-mediated gene silencing"/>
    <property type="evidence" value="ECO:0007669"/>
    <property type="project" value="InterPro"/>
</dbReference>
<feature type="region of interest" description="Disordered" evidence="1">
    <location>
        <begin position="37"/>
        <end position="149"/>
    </location>
</feature>
<feature type="compositionally biased region" description="Polar residues" evidence="1">
    <location>
        <begin position="95"/>
        <end position="112"/>
    </location>
</feature>
<dbReference type="Pfam" id="PF09692">
    <property type="entry name" value="Arb1"/>
    <property type="match status" value="1"/>
</dbReference>
<proteinExistence type="predicted"/>
<feature type="compositionally biased region" description="Polar residues" evidence="1">
    <location>
        <begin position="48"/>
        <end position="57"/>
    </location>
</feature>
<sequence>MDSPAINSPNTESSQEVQLSRAVSALDLNASLEAVREQPKQEFRFSHDTTTGFQLQDNCEKPGTELISPDGVMTPHSQEYPKPPPPTPASLRNPIASTKSNEPSKLNCVSTPTSPPPAQNQSKPQTKKKRSNGKPKKPPPSGFEEFYADTPITPSDYAAERTMISKSGSNFCNNGSANFTSRMQTCIQRFRAKRKLDQVRANIFTKYLSLGGVETGVKQFTGGLDKETIENSTANEITDIQATDFIRTNHKNTKYYDGSDNWVIDFEGVAKGFFSSKLSSMVPIESEIQLESYCAVIRNFLNYILQHDVCPEYTADIMAARRVIEDAKRELWQIQIAASKLPGDFNVASSILFGGRYQNDWGFGCWDDNDPDRENYSSTVRGFSKGEAERIFKSCIANYGNDALFSQTMCPDLHIVNTSTKYFQVAEIQFSSHTKNQSTGVEDYVREFGHVKPLGIVKFKPWEGPNLEQLDFTDDEGTTSNKKVPEFESFLLEDEALQTLFIGMKLELIIQELNIGLKFIDSVIGLYCSFYDVLLNEKMMDYKEPVASGRPPPTEDDPYVEEKLEAAINEDL</sequence>
<gene>
    <name evidence="2" type="ORF">BLGHR1_10225</name>
</gene>
<protein>
    <submittedName>
        <fullName evidence="2">Uncharacterized protein</fullName>
    </submittedName>
</protein>